<sequence length="371" mass="40451">SLLRRYAKDHPQFQQTYPSQLAVRADQVATDAAESSLRFGEVARDAKATLASLEANGLRPLKTESLVSTLQSKLANPDIGTNRDAAGAITRVSQMLQDWTNKYGIITPEALYAIRKNGVAGAIADLNPGANEDQRRQFAQSVMRYVRPLFDDAIEQAGGTGWGAYLKTFERGMHGIEEKQLADVARNLYTSGDKAGFVDLVTGRNPKLVEDIFGPGKYDFSKEMGKAAVQFEQIAANTARDTKLAEQATKGGEELSNIIQDATPKFNFPPSLSTKIAVARQGLREFEGKVNRATLAALTEGMKSGASANAMLDMLPAKERVKVLRIMTNSPTWNPQLTAAARQGVVNQLAPEESQNALRVTPRDNINNLRQ</sequence>
<protein>
    <submittedName>
        <fullName evidence="1">Uncharacterized protein</fullName>
    </submittedName>
</protein>
<reference evidence="1" key="1">
    <citation type="submission" date="2020-05" db="EMBL/GenBank/DDBJ databases">
        <authorList>
            <person name="Chiriac C."/>
            <person name="Salcher M."/>
            <person name="Ghai R."/>
            <person name="Kavagutti S V."/>
        </authorList>
    </citation>
    <scope>NUCLEOTIDE SEQUENCE</scope>
</reference>
<name>A0A6J5RU13_9CAUD</name>
<proteinExistence type="predicted"/>
<evidence type="ECO:0000313" key="1">
    <source>
        <dbReference type="EMBL" id="CAB4201891.1"/>
    </source>
</evidence>
<organism evidence="1">
    <name type="scientific">uncultured Caudovirales phage</name>
    <dbReference type="NCBI Taxonomy" id="2100421"/>
    <lineage>
        <taxon>Viruses</taxon>
        <taxon>Duplodnaviria</taxon>
        <taxon>Heunggongvirae</taxon>
        <taxon>Uroviricota</taxon>
        <taxon>Caudoviricetes</taxon>
        <taxon>Peduoviridae</taxon>
        <taxon>Maltschvirus</taxon>
        <taxon>Maltschvirus maltsch</taxon>
    </lineage>
</organism>
<accession>A0A6J5RU13</accession>
<feature type="non-terminal residue" evidence="1">
    <location>
        <position position="1"/>
    </location>
</feature>
<gene>
    <name evidence="1" type="ORF">UFOVP1362_1</name>
</gene>
<dbReference type="EMBL" id="LR797311">
    <property type="protein sequence ID" value="CAB4201891.1"/>
    <property type="molecule type" value="Genomic_DNA"/>
</dbReference>